<evidence type="ECO:0000313" key="4">
    <source>
        <dbReference type="Proteomes" id="UP000828390"/>
    </source>
</evidence>
<dbReference type="PANTHER" id="PTHR13068:SF112">
    <property type="entry name" value="TRANSCRIPTION TERMINATION FACTOR 3, MITOCHONDRIAL"/>
    <property type="match status" value="1"/>
</dbReference>
<dbReference type="GO" id="GO:0003676">
    <property type="term" value="F:nucleic acid binding"/>
    <property type="evidence" value="ECO:0007669"/>
    <property type="project" value="InterPro"/>
</dbReference>
<dbReference type="Pfam" id="PF02536">
    <property type="entry name" value="mTERF"/>
    <property type="match status" value="1"/>
</dbReference>
<comment type="similarity">
    <text evidence="1">Belongs to the mTERF family.</text>
</comment>
<organism evidence="3 4">
    <name type="scientific">Dreissena polymorpha</name>
    <name type="common">Zebra mussel</name>
    <name type="synonym">Mytilus polymorpha</name>
    <dbReference type="NCBI Taxonomy" id="45954"/>
    <lineage>
        <taxon>Eukaryota</taxon>
        <taxon>Metazoa</taxon>
        <taxon>Spiralia</taxon>
        <taxon>Lophotrochozoa</taxon>
        <taxon>Mollusca</taxon>
        <taxon>Bivalvia</taxon>
        <taxon>Autobranchia</taxon>
        <taxon>Heteroconchia</taxon>
        <taxon>Euheterodonta</taxon>
        <taxon>Imparidentia</taxon>
        <taxon>Neoheterodontei</taxon>
        <taxon>Myida</taxon>
        <taxon>Dreissenoidea</taxon>
        <taxon>Dreissenidae</taxon>
        <taxon>Dreissena</taxon>
    </lineage>
</organism>
<dbReference type="PANTHER" id="PTHR13068">
    <property type="entry name" value="CGI-12 PROTEIN-RELATED"/>
    <property type="match status" value="1"/>
</dbReference>
<proteinExistence type="inferred from homology"/>
<keyword evidence="4" id="KW-1185">Reference proteome</keyword>
<dbReference type="AlphaFoldDB" id="A0A9D3YJ14"/>
<dbReference type="Proteomes" id="UP000828390">
    <property type="component" value="Unassembled WGS sequence"/>
</dbReference>
<protein>
    <submittedName>
        <fullName evidence="3">Uncharacterized protein</fullName>
    </submittedName>
</protein>
<name>A0A9D3YJ14_DREPO</name>
<dbReference type="EMBL" id="JAIWYP010000015">
    <property type="protein sequence ID" value="KAH3700911.1"/>
    <property type="molecule type" value="Genomic_DNA"/>
</dbReference>
<gene>
    <name evidence="3" type="ORF">DPMN_075892</name>
</gene>
<reference evidence="3" key="1">
    <citation type="journal article" date="2019" name="bioRxiv">
        <title>The Genome of the Zebra Mussel, Dreissena polymorpha: A Resource for Invasive Species Research.</title>
        <authorList>
            <person name="McCartney M.A."/>
            <person name="Auch B."/>
            <person name="Kono T."/>
            <person name="Mallez S."/>
            <person name="Zhang Y."/>
            <person name="Obille A."/>
            <person name="Becker A."/>
            <person name="Abrahante J.E."/>
            <person name="Garbe J."/>
            <person name="Badalamenti J.P."/>
            <person name="Herman A."/>
            <person name="Mangelson H."/>
            <person name="Liachko I."/>
            <person name="Sullivan S."/>
            <person name="Sone E.D."/>
            <person name="Koren S."/>
            <person name="Silverstein K.A.T."/>
            <person name="Beckman K.B."/>
            <person name="Gohl D.M."/>
        </authorList>
    </citation>
    <scope>NUCLEOTIDE SEQUENCE</scope>
    <source>
        <strain evidence="3">Duluth1</strain>
        <tissue evidence="3">Whole animal</tissue>
    </source>
</reference>
<dbReference type="InterPro" id="IPR038538">
    <property type="entry name" value="MTERF_sf"/>
</dbReference>
<keyword evidence="2" id="KW-0809">Transit peptide</keyword>
<evidence type="ECO:0000256" key="1">
    <source>
        <dbReference type="ARBA" id="ARBA00007692"/>
    </source>
</evidence>
<reference evidence="3" key="2">
    <citation type="submission" date="2020-11" db="EMBL/GenBank/DDBJ databases">
        <authorList>
            <person name="McCartney M.A."/>
            <person name="Auch B."/>
            <person name="Kono T."/>
            <person name="Mallez S."/>
            <person name="Becker A."/>
            <person name="Gohl D.M."/>
            <person name="Silverstein K.A.T."/>
            <person name="Koren S."/>
            <person name="Bechman K.B."/>
            <person name="Herman A."/>
            <person name="Abrahante J.E."/>
            <person name="Garbe J."/>
        </authorList>
    </citation>
    <scope>NUCLEOTIDE SEQUENCE</scope>
    <source>
        <strain evidence="3">Duluth1</strain>
        <tissue evidence="3">Whole animal</tissue>
    </source>
</reference>
<accession>A0A9D3YJ14</accession>
<dbReference type="Gene3D" id="1.25.70.10">
    <property type="entry name" value="Transcription termination factor 3, mitochondrial"/>
    <property type="match status" value="1"/>
</dbReference>
<evidence type="ECO:0000313" key="3">
    <source>
        <dbReference type="EMBL" id="KAH3700911.1"/>
    </source>
</evidence>
<comment type="caution">
    <text evidence="3">The sequence shown here is derived from an EMBL/GenBank/DDBJ whole genome shotgun (WGS) entry which is preliminary data.</text>
</comment>
<evidence type="ECO:0000256" key="2">
    <source>
        <dbReference type="ARBA" id="ARBA00022946"/>
    </source>
</evidence>
<dbReference type="InterPro" id="IPR003690">
    <property type="entry name" value="MTERF"/>
</dbReference>
<sequence length="298" mass="34241">MVVNKSCNQCVRHCHSEPEQIVVTESFVDSLTDSVIQTATAKDVMVKSIARGLIKDGIKGLLGLGISEQTVRNICASYNVLKNIHNVVECMQYLIGIGLDQNGVHEMCQQYPGIVNVPLSEMKAKVDELHGLGFHYESIVKILVQEPKVLERDFNMISSRIEELKKLFKRSDTLSLLEKSPKLLFCESEFIHDRFNYVFREMGVSQRQMMYSNLFQHPMEHIHARHMFLVRAGFFKKVNREKGQIDSNPKLEVILETSDEDFAKMFGGMSLLDYQTFKTLLLQENFILKELENENDDD</sequence>